<dbReference type="EMBL" id="MU004230">
    <property type="protein sequence ID" value="KAF2674151.1"/>
    <property type="molecule type" value="Genomic_DNA"/>
</dbReference>
<feature type="compositionally biased region" description="Low complexity" evidence="1">
    <location>
        <begin position="576"/>
        <end position="587"/>
    </location>
</feature>
<protein>
    <submittedName>
        <fullName evidence="4">Uncharacterized protein</fullName>
    </submittedName>
</protein>
<feature type="compositionally biased region" description="Basic residues" evidence="1">
    <location>
        <begin position="657"/>
        <end position="666"/>
    </location>
</feature>
<evidence type="ECO:0000256" key="1">
    <source>
        <dbReference type="SAM" id="MobiDB-lite"/>
    </source>
</evidence>
<evidence type="ECO:0000313" key="5">
    <source>
        <dbReference type="Proteomes" id="UP000799302"/>
    </source>
</evidence>
<reference evidence="4" key="1">
    <citation type="journal article" date="2020" name="Stud. Mycol.">
        <title>101 Dothideomycetes genomes: a test case for predicting lifestyles and emergence of pathogens.</title>
        <authorList>
            <person name="Haridas S."/>
            <person name="Albert R."/>
            <person name="Binder M."/>
            <person name="Bloem J."/>
            <person name="Labutti K."/>
            <person name="Salamov A."/>
            <person name="Andreopoulos B."/>
            <person name="Baker S."/>
            <person name="Barry K."/>
            <person name="Bills G."/>
            <person name="Bluhm B."/>
            <person name="Cannon C."/>
            <person name="Castanera R."/>
            <person name="Culley D."/>
            <person name="Daum C."/>
            <person name="Ezra D."/>
            <person name="Gonzalez J."/>
            <person name="Henrissat B."/>
            <person name="Kuo A."/>
            <person name="Liang C."/>
            <person name="Lipzen A."/>
            <person name="Lutzoni F."/>
            <person name="Magnuson J."/>
            <person name="Mondo S."/>
            <person name="Nolan M."/>
            <person name="Ohm R."/>
            <person name="Pangilinan J."/>
            <person name="Park H.-J."/>
            <person name="Ramirez L."/>
            <person name="Alfaro M."/>
            <person name="Sun H."/>
            <person name="Tritt A."/>
            <person name="Yoshinaga Y."/>
            <person name="Zwiers L.-H."/>
            <person name="Turgeon B."/>
            <person name="Goodwin S."/>
            <person name="Spatafora J."/>
            <person name="Crous P."/>
            <person name="Grigoriev I."/>
        </authorList>
    </citation>
    <scope>NUCLEOTIDE SEQUENCE</scope>
    <source>
        <strain evidence="4">CBS 115976</strain>
    </source>
</reference>
<feature type="compositionally biased region" description="Acidic residues" evidence="1">
    <location>
        <begin position="672"/>
        <end position="685"/>
    </location>
</feature>
<feature type="compositionally biased region" description="Basic and acidic residues" evidence="1">
    <location>
        <begin position="484"/>
        <end position="493"/>
    </location>
</feature>
<keyword evidence="2" id="KW-0812">Transmembrane</keyword>
<feature type="region of interest" description="Disordered" evidence="1">
    <location>
        <begin position="401"/>
        <end position="601"/>
    </location>
</feature>
<keyword evidence="3" id="KW-0732">Signal</keyword>
<evidence type="ECO:0000313" key="4">
    <source>
        <dbReference type="EMBL" id="KAF2674151.1"/>
    </source>
</evidence>
<keyword evidence="5" id="KW-1185">Reference proteome</keyword>
<dbReference type="Proteomes" id="UP000799302">
    <property type="component" value="Unassembled WGS sequence"/>
</dbReference>
<feature type="region of interest" description="Disordered" evidence="1">
    <location>
        <begin position="620"/>
        <end position="685"/>
    </location>
</feature>
<evidence type="ECO:0000256" key="2">
    <source>
        <dbReference type="SAM" id="Phobius"/>
    </source>
</evidence>
<keyword evidence="2" id="KW-1133">Transmembrane helix</keyword>
<proteinExistence type="predicted"/>
<keyword evidence="2" id="KW-0472">Membrane</keyword>
<name>A0A6A6URY5_9PEZI</name>
<feature type="transmembrane region" description="Helical" evidence="2">
    <location>
        <begin position="82"/>
        <end position="105"/>
    </location>
</feature>
<accession>A0A6A6URY5</accession>
<feature type="compositionally biased region" description="Polar residues" evidence="1">
    <location>
        <begin position="517"/>
        <end position="538"/>
    </location>
</feature>
<feature type="compositionally biased region" description="Low complexity" evidence="1">
    <location>
        <begin position="425"/>
        <end position="437"/>
    </location>
</feature>
<feature type="region of interest" description="Disordered" evidence="1">
    <location>
        <begin position="152"/>
        <end position="173"/>
    </location>
</feature>
<organism evidence="4 5">
    <name type="scientific">Microthyrium microscopicum</name>
    <dbReference type="NCBI Taxonomy" id="703497"/>
    <lineage>
        <taxon>Eukaryota</taxon>
        <taxon>Fungi</taxon>
        <taxon>Dikarya</taxon>
        <taxon>Ascomycota</taxon>
        <taxon>Pezizomycotina</taxon>
        <taxon>Dothideomycetes</taxon>
        <taxon>Dothideomycetes incertae sedis</taxon>
        <taxon>Microthyriales</taxon>
        <taxon>Microthyriaceae</taxon>
        <taxon>Microthyrium</taxon>
    </lineage>
</organism>
<evidence type="ECO:0000256" key="3">
    <source>
        <dbReference type="SAM" id="SignalP"/>
    </source>
</evidence>
<feature type="signal peptide" evidence="3">
    <location>
        <begin position="1"/>
        <end position="23"/>
    </location>
</feature>
<dbReference type="OrthoDB" id="4524805at2759"/>
<feature type="chain" id="PRO_5025464850" evidence="3">
    <location>
        <begin position="24"/>
        <end position="685"/>
    </location>
</feature>
<gene>
    <name evidence="4" type="ORF">BT63DRAFT_3413</name>
</gene>
<sequence length="685" mass="73781">MPTSQSFLFTAPIFSLLLLLVAGESPPPPNADPSVIKAYCDPLRFHHTGFWDIDIDNWPVLPVVCGPPAAANSDRNIAHLPYQIAGILASYVVCAIGVGTGIVTIRRKRKKLLIPPPVELKLVANESRKFELSPTSPASSLTSWMRNPLRKKGQSAVSFTSGPPDGSALNSPAGESMFSFDANIVDGDRMSRQAEMERLYAAVMVHDAARRSQLSQLGQNQFKDSASVQNMPRASVASTVASRPADKRLQRVTGLEIRAPMSPSYDQTPKSPIRAIYPPDHDIPEMPQSPTSPIRATVPDDFWPQAGKKPLKINSSASLRVPAPPMSATMPLSPTTPKIELPNDMYPASPPPGQRRMRLPNQPFTPLPGQTVPITPISPGPMSSAMYGTLGPAPKRVELQNDMYPASPGLPPGAQYMTLPPPPGTSSSKSDSLSSKTSKGRKMLKNMRINTGAQDEQDREERTPLSPVAQTANRDEAVTPDTPEDAHAEDKFEGMNSILPQPAPSRLGTPGRRPPNLNLSGPTHKPSISSIGSSNTVTGLPASPAPSHRSTMGLPGSNVRPMSSAQTPRLSPPPTSSHSTAAAPGGSKPLPFRAFQDSSSLLSPGPVKTTFLDRKVKPLRGPMTAKTPMTGVPQTPYSAYMPFTPMTPITPRLVTRKERKDRKKQMGKTLMDDAELVKEEDEDWS</sequence>
<dbReference type="AlphaFoldDB" id="A0A6A6URY5"/>